<dbReference type="Pfam" id="PF10986">
    <property type="entry name" value="ZrgA"/>
    <property type="match status" value="1"/>
</dbReference>
<organism evidence="2 3">
    <name type="scientific">Candidatus Thiodiazotropha endoloripes</name>
    <dbReference type="NCBI Taxonomy" id="1818881"/>
    <lineage>
        <taxon>Bacteria</taxon>
        <taxon>Pseudomonadati</taxon>
        <taxon>Pseudomonadota</taxon>
        <taxon>Gammaproteobacteria</taxon>
        <taxon>Chromatiales</taxon>
        <taxon>Sedimenticolaceae</taxon>
        <taxon>Candidatus Thiodiazotropha</taxon>
    </lineage>
</organism>
<name>A0A1E2UVK9_9GAMM</name>
<dbReference type="STRING" id="1818881.A3196_13970"/>
<sequence>MLLSCSLFAASSQLHAADSHHGEHEAHTHGDDSHHEQHEAHVHGEAQLLIALDGSTLELEFQSPAMNIVGFEHQPKSEKQVNAVEAAMDTLNQPNLIFTLSSAAQCNPVSIEVESPLSEHDGHDHDHDHEHKHEEESHSDFTAHYSFRCEQPSRLEKIEFDLFKRFPGTEQLEVQSISKKGQQKIDLTPGNNTLEF</sequence>
<reference evidence="2 3" key="1">
    <citation type="submission" date="2016-03" db="EMBL/GenBank/DDBJ databases">
        <title>Chemosynthetic sulphur-oxidizing symbionts of marine invertebrate animals are capable of nitrogen fixation.</title>
        <authorList>
            <person name="Petersen J.M."/>
            <person name="Kemper A."/>
            <person name="Gruber-Vodicka H."/>
            <person name="Cardini U."/>
            <person name="Geest Mvander."/>
            <person name="Kleiner M."/>
            <person name="Bulgheresi S."/>
            <person name="Fussmann M."/>
            <person name="Herbold C."/>
            <person name="Seah B.K.B."/>
            <person name="Antony C.Paul."/>
            <person name="Liu D."/>
            <person name="Belitz A."/>
            <person name="Weber M."/>
        </authorList>
    </citation>
    <scope>NUCLEOTIDE SEQUENCE [LARGE SCALE GENOMIC DNA]</scope>
    <source>
        <strain evidence="2">G_D</strain>
    </source>
</reference>
<dbReference type="AlphaFoldDB" id="A0A1E2UVK9"/>
<feature type="compositionally biased region" description="Basic and acidic residues" evidence="1">
    <location>
        <begin position="117"/>
        <end position="140"/>
    </location>
</feature>
<keyword evidence="3" id="KW-1185">Reference proteome</keyword>
<protein>
    <recommendedName>
        <fullName evidence="4">Zinc-binding protein</fullName>
    </recommendedName>
</protein>
<comment type="caution">
    <text evidence="2">The sequence shown here is derived from an EMBL/GenBank/DDBJ whole genome shotgun (WGS) entry which is preliminary data.</text>
</comment>
<accession>A0A1E2UVK9</accession>
<dbReference type="Proteomes" id="UP000094849">
    <property type="component" value="Unassembled WGS sequence"/>
</dbReference>
<evidence type="ECO:0000256" key="1">
    <source>
        <dbReference type="SAM" id="MobiDB-lite"/>
    </source>
</evidence>
<feature type="region of interest" description="Disordered" evidence="1">
    <location>
        <begin position="116"/>
        <end position="140"/>
    </location>
</feature>
<feature type="compositionally biased region" description="Basic and acidic residues" evidence="1">
    <location>
        <begin position="17"/>
        <end position="41"/>
    </location>
</feature>
<evidence type="ECO:0008006" key="4">
    <source>
        <dbReference type="Google" id="ProtNLM"/>
    </source>
</evidence>
<gene>
    <name evidence="2" type="ORF">A3196_13970</name>
</gene>
<evidence type="ECO:0000313" key="3">
    <source>
        <dbReference type="Proteomes" id="UP000094849"/>
    </source>
</evidence>
<evidence type="ECO:0000313" key="2">
    <source>
        <dbReference type="EMBL" id="ODB98642.1"/>
    </source>
</evidence>
<feature type="region of interest" description="Disordered" evidence="1">
    <location>
        <begin position="16"/>
        <end position="41"/>
    </location>
</feature>
<proteinExistence type="predicted"/>
<dbReference type="InterPro" id="IPR021253">
    <property type="entry name" value="ZrgA-like"/>
</dbReference>
<dbReference type="EMBL" id="LVJZ01000003">
    <property type="protein sequence ID" value="ODB98642.1"/>
    <property type="molecule type" value="Genomic_DNA"/>
</dbReference>